<dbReference type="PROSITE" id="PS00195">
    <property type="entry name" value="GLUTAREDOXIN_1"/>
    <property type="match status" value="1"/>
</dbReference>
<feature type="domain" description="Glutaredoxin" evidence="1">
    <location>
        <begin position="17"/>
        <end position="96"/>
    </location>
</feature>
<dbReference type="AlphaFoldDB" id="A0A0P7B7A6"/>
<dbReference type="InterPro" id="IPR002109">
    <property type="entry name" value="Glutaredoxin"/>
</dbReference>
<dbReference type="PANTHER" id="PTHR45694:SF18">
    <property type="entry name" value="GLUTAREDOXIN-1-RELATED"/>
    <property type="match status" value="1"/>
</dbReference>
<dbReference type="CDD" id="cd03419">
    <property type="entry name" value="GRX_GRXh_1_2_like"/>
    <property type="match status" value="1"/>
</dbReference>
<dbReference type="GO" id="GO:0015038">
    <property type="term" value="F:glutathione disulfide oxidoreductase activity"/>
    <property type="evidence" value="ECO:0007669"/>
    <property type="project" value="TreeGrafter"/>
</dbReference>
<evidence type="ECO:0000259" key="1">
    <source>
        <dbReference type="Pfam" id="PF00462"/>
    </source>
</evidence>
<keyword evidence="3" id="KW-1185">Reference proteome</keyword>
<dbReference type="Proteomes" id="UP000050424">
    <property type="component" value="Unassembled WGS sequence"/>
</dbReference>
<reference evidence="2 3" key="1">
    <citation type="submission" date="2015-09" db="EMBL/GenBank/DDBJ databases">
        <title>Draft genome of a European isolate of the apple canker pathogen Neonectria ditissima.</title>
        <authorList>
            <person name="Gomez-Cortecero A."/>
            <person name="Harrison R.J."/>
            <person name="Armitage A.D."/>
        </authorList>
    </citation>
    <scope>NUCLEOTIDE SEQUENCE [LARGE SCALE GENOMIC DNA]</scope>
    <source>
        <strain evidence="2 3">R09/05</strain>
    </source>
</reference>
<dbReference type="Gene3D" id="3.40.30.10">
    <property type="entry name" value="Glutaredoxin"/>
    <property type="match status" value="1"/>
</dbReference>
<dbReference type="GO" id="GO:0034599">
    <property type="term" value="P:cellular response to oxidative stress"/>
    <property type="evidence" value="ECO:0007669"/>
    <property type="project" value="TreeGrafter"/>
</dbReference>
<dbReference type="InterPro" id="IPR017937">
    <property type="entry name" value="Thioredoxin_CS"/>
</dbReference>
<dbReference type="SUPFAM" id="SSF52833">
    <property type="entry name" value="Thioredoxin-like"/>
    <property type="match status" value="1"/>
</dbReference>
<evidence type="ECO:0000313" key="3">
    <source>
        <dbReference type="Proteomes" id="UP000050424"/>
    </source>
</evidence>
<evidence type="ECO:0000313" key="2">
    <source>
        <dbReference type="EMBL" id="KPM37814.1"/>
    </source>
</evidence>
<dbReference type="GO" id="GO:0005737">
    <property type="term" value="C:cytoplasm"/>
    <property type="evidence" value="ECO:0007669"/>
    <property type="project" value="TreeGrafter"/>
</dbReference>
<gene>
    <name evidence="2" type="ORF">AK830_g8719</name>
</gene>
<dbReference type="STRING" id="78410.A0A0P7B7A6"/>
<protein>
    <recommendedName>
        <fullName evidence="1">Glutaredoxin domain-containing protein</fullName>
    </recommendedName>
</protein>
<dbReference type="Pfam" id="PF00462">
    <property type="entry name" value="Glutaredoxin"/>
    <property type="match status" value="1"/>
</dbReference>
<dbReference type="PANTHER" id="PTHR45694">
    <property type="entry name" value="GLUTAREDOXIN 2"/>
    <property type="match status" value="1"/>
</dbReference>
<organism evidence="2 3">
    <name type="scientific">Neonectria ditissima</name>
    <dbReference type="NCBI Taxonomy" id="78410"/>
    <lineage>
        <taxon>Eukaryota</taxon>
        <taxon>Fungi</taxon>
        <taxon>Dikarya</taxon>
        <taxon>Ascomycota</taxon>
        <taxon>Pezizomycotina</taxon>
        <taxon>Sordariomycetes</taxon>
        <taxon>Hypocreomycetidae</taxon>
        <taxon>Hypocreales</taxon>
        <taxon>Nectriaceae</taxon>
        <taxon>Neonectria</taxon>
    </lineage>
</organism>
<comment type="caution">
    <text evidence="2">The sequence shown here is derived from an EMBL/GenBank/DDBJ whole genome shotgun (WGS) entry which is preliminary data.</text>
</comment>
<dbReference type="OrthoDB" id="418495at2759"/>
<dbReference type="PROSITE" id="PS51354">
    <property type="entry name" value="GLUTAREDOXIN_2"/>
    <property type="match status" value="1"/>
</dbReference>
<accession>A0A0P7B7A6</accession>
<dbReference type="InterPro" id="IPR036249">
    <property type="entry name" value="Thioredoxin-like_sf"/>
</dbReference>
<proteinExistence type="predicted"/>
<dbReference type="EMBL" id="LKCW01000152">
    <property type="protein sequence ID" value="KPM37814.1"/>
    <property type="molecule type" value="Genomic_DNA"/>
</dbReference>
<dbReference type="PROSITE" id="PS00194">
    <property type="entry name" value="THIOREDOXIN_1"/>
    <property type="match status" value="1"/>
</dbReference>
<sequence>MAQASKKVQQLINDNPVVVFSKSYCPYCKETKRALQSIGASFEAVELDQDGMFFPLRPRLPSEANPGRAADGSALQDAIQELTGQRTVPNTFILQKSIGGNSDLQSLLSSGKLETLLTDAGALSA</sequence>
<name>A0A0P7B7A6_9HYPO</name>
<dbReference type="InterPro" id="IPR011767">
    <property type="entry name" value="GLR_AS"/>
</dbReference>